<dbReference type="EMBL" id="CAJEUB010000055">
    <property type="protein sequence ID" value="CAD1847368.1"/>
    <property type="molecule type" value="Genomic_DNA"/>
</dbReference>
<protein>
    <submittedName>
        <fullName evidence="2">Uncharacterized protein</fullName>
    </submittedName>
</protein>
<evidence type="ECO:0000256" key="1">
    <source>
        <dbReference type="SAM" id="Phobius"/>
    </source>
</evidence>
<accession>A0A6V7QWP0</accession>
<feature type="transmembrane region" description="Helical" evidence="1">
    <location>
        <begin position="47"/>
        <end position="65"/>
    </location>
</feature>
<proteinExistence type="predicted"/>
<evidence type="ECO:0000313" key="2">
    <source>
        <dbReference type="EMBL" id="CAD1847368.1"/>
    </source>
</evidence>
<keyword evidence="1" id="KW-0472">Membrane</keyword>
<keyword evidence="1" id="KW-1133">Transmembrane helix</keyword>
<keyword evidence="1" id="KW-0812">Transmembrane</keyword>
<sequence length="118" mass="13938">MICSLLLEYWVAFAYYARYMGTAAITAKSNRKSVVHLACKDYFQHTCSWRVFVSLTSSSLLFIMFKEPNDQILKFLQKGILQRFLLLLFCFYSVTFYWYTSRATLVSNIKVPLIRCRK</sequence>
<feature type="transmembrane region" description="Helical" evidence="1">
    <location>
        <begin position="80"/>
        <end position="100"/>
    </location>
</feature>
<organism evidence="2">
    <name type="scientific">Ananas comosus var. bracteatus</name>
    <name type="common">red pineapple</name>
    <dbReference type="NCBI Taxonomy" id="296719"/>
    <lineage>
        <taxon>Eukaryota</taxon>
        <taxon>Viridiplantae</taxon>
        <taxon>Streptophyta</taxon>
        <taxon>Embryophyta</taxon>
        <taxon>Tracheophyta</taxon>
        <taxon>Spermatophyta</taxon>
        <taxon>Magnoliopsida</taxon>
        <taxon>Liliopsida</taxon>
        <taxon>Poales</taxon>
        <taxon>Bromeliaceae</taxon>
        <taxon>Bromelioideae</taxon>
        <taxon>Ananas</taxon>
    </lineage>
</organism>
<reference evidence="2" key="1">
    <citation type="submission" date="2020-07" db="EMBL/GenBank/DDBJ databases">
        <authorList>
            <person name="Lin J."/>
        </authorList>
    </citation>
    <scope>NUCLEOTIDE SEQUENCE</scope>
</reference>
<dbReference type="AlphaFoldDB" id="A0A6V7QWP0"/>
<gene>
    <name evidence="2" type="ORF">CB5_LOCUS30579</name>
</gene>
<name>A0A6V7QWP0_ANACO</name>
<feature type="transmembrane region" description="Helical" evidence="1">
    <location>
        <begin position="6"/>
        <end position="27"/>
    </location>
</feature>